<feature type="compositionally biased region" description="Low complexity" evidence="8">
    <location>
        <begin position="222"/>
        <end position="250"/>
    </location>
</feature>
<keyword evidence="4 6" id="KW-0539">Nucleus</keyword>
<evidence type="ECO:0000256" key="3">
    <source>
        <dbReference type="ARBA" id="ARBA00022737"/>
    </source>
</evidence>
<dbReference type="EMBL" id="KN848889">
    <property type="protein sequence ID" value="KIR69213.1"/>
    <property type="molecule type" value="Genomic_DNA"/>
</dbReference>
<evidence type="ECO:0000256" key="5">
    <source>
        <dbReference type="ARBA" id="ARBA00023306"/>
    </source>
</evidence>
<protein>
    <recommendedName>
        <fullName evidence="6">Sister chromatid cohesion protein</fullName>
    </recommendedName>
</protein>
<dbReference type="Gene3D" id="1.25.10.10">
    <property type="entry name" value="Leucine-rich Repeat Variant"/>
    <property type="match status" value="1"/>
</dbReference>
<comment type="subcellular location">
    <subcellularLocation>
        <location evidence="1 6">Nucleus</location>
    </subcellularLocation>
</comment>
<feature type="coiled-coil region" evidence="7">
    <location>
        <begin position="976"/>
        <end position="1003"/>
    </location>
</feature>
<evidence type="ECO:0000256" key="8">
    <source>
        <dbReference type="SAM" id="MobiDB-lite"/>
    </source>
</evidence>
<feature type="region of interest" description="Disordered" evidence="8">
    <location>
        <begin position="15"/>
        <end position="37"/>
    </location>
</feature>
<dbReference type="SUPFAM" id="SSF48371">
    <property type="entry name" value="ARM repeat"/>
    <property type="match status" value="1"/>
</dbReference>
<keyword evidence="7" id="KW-0175">Coiled coil</keyword>
<feature type="compositionally biased region" description="Pro residues" evidence="8">
    <location>
        <begin position="146"/>
        <end position="159"/>
    </location>
</feature>
<accession>A0ABR5BJ61</accession>
<proteinExistence type="inferred from homology"/>
<comment type="similarity">
    <text evidence="2 6">Belongs to the SCC2/Nipped-B family.</text>
</comment>
<dbReference type="Proteomes" id="UP000053800">
    <property type="component" value="Unassembled WGS sequence"/>
</dbReference>
<feature type="domain" description="Sister chromatid cohesion C-terminal" evidence="9">
    <location>
        <begin position="1496"/>
        <end position="1655"/>
    </location>
</feature>
<keyword evidence="3 6" id="KW-0677">Repeat</keyword>
<evidence type="ECO:0000256" key="2">
    <source>
        <dbReference type="ARBA" id="ARBA00009252"/>
    </source>
</evidence>
<feature type="compositionally biased region" description="Basic and acidic residues" evidence="8">
    <location>
        <begin position="341"/>
        <end position="352"/>
    </location>
</feature>
<dbReference type="InterPro" id="IPR011989">
    <property type="entry name" value="ARM-like"/>
</dbReference>
<keyword evidence="5 6" id="KW-0131">Cell cycle</keyword>
<dbReference type="SUPFAM" id="SSF81995">
    <property type="entry name" value="beta-sandwich domain of Sec23/24"/>
    <property type="match status" value="1"/>
</dbReference>
<feature type="compositionally biased region" description="Low complexity" evidence="8">
    <location>
        <begin position="173"/>
        <end position="194"/>
    </location>
</feature>
<dbReference type="Pfam" id="PF12765">
    <property type="entry name" value="Cohesin_HEAT"/>
    <property type="match status" value="1"/>
</dbReference>
<sequence length="1791" mass="196531">MSQQHPLVQIGQAGYGHSYRSPVSQGQMNQSGRHQDPSSILSVYPFMTYAPTARAYMPPSTPNTLSHNGPCVENSTSGAPIATSLMASSMIVHNGKQSFERFVDNTLSRSMGQQLAQPVAHPQAYAKPQPQHHSPPPMVPQSHPQPFVPPHSHPHPYPHPGSQFHSLLQTQAQPFPQQPYSFSSQPSVVQQQQPNGESFNLPLARGVSPAKRSSIRSTAMRSPHPTSSITSTPTADRIMSSPSLSSSPDPLCLPGPSPSKKPRGKKEVSPVWTQSNNYPADGVMGMGSLSMAERSANVSAGPSSGVETKHKIMLKIPIHLATPQDPRRSNKDEDEEEEDKLEWADEFGKDEQGDWTMERYSSPGGNRDTDTQVQMSGRTGERDTRTAWQKLHTLLEDILEESDAFPANPTLGDLKSANAKYFSHISKDGTHALLSTKTMSKIIRYIIRVQSTKKRQKSAPETDGESRRWDLAAVNGLLRHLEKCIRDAEGTSAFPEDRKAAIVDETGKKKKGKSKTGSVSPLKSVNAFKSEGQDLEEEIPQTRMATCDEALLRLRRGVAAAECCFVLLDSEGLSKQVYSEDLLSICVQMVKEQLAQVIVPILQGMAGEKIASSTLTHVVQEELANSKKGKLSMPLSPYFHNVTISAIAQSICSTLPRLTSMVSRESFAFSESLIIQIVYLAKEPLFVVDPGAKKKSEKEGMAIVKTLRMEALSLLRGAFARYEGQRQWIIEEILSSLVGIPGQSHGQTHFQLANGKSIHALSALLLQLVQASAYGAIAKIRKLHSSAADMEVLDKPAEGKRDVEEEEARICAETVESAVRSATMVASYVLSKATTTKATKTSLDADYKTILSLFMDDLLTVLYRPEWPAASLYLSVFSRIMVNSLDDAKTGTEATASKTVALDYLADIAAKLKTLGIEMTGVTRVSTLDEVISEASIDELKNLIEAQTSIHAFLNSAAHDDSSLACSLDMASVIWAQELQTGVKKARSVVENLAAEKDDEAQEMSQKLLSIGMMLKTTLRGIWMVDDKLFEVKTSNPKQAEQAVQASISVSRGRSLQSAIDPIIHALLTALGNPIIAVRTKALRGVGSIVMVDPDVLRLRQFRLALEERLSDVSPGVRDAAVELVGKYLVQKPELATQYYPQIALRVMDTGLSVRKRVIKILKGIFATMEEKKMQIDICCKMIALTDDSDPGIKDLSTKTLTEMIFSDEGGDSAALLVDILSDYKGSYAVLEKAMNEVLKQCENVGRKFRFGKIIDDLVDRLIDATEQIEFDSLSHVKAICLIAGSDPSNVDTRKASVLLTYLRPPANRCISRMPRTASTFALDLTKSLMPMISKPSGGFQALRETIGCFCAVTNYLTKDWMKVISVLKACEAKIKPIWRQCKSLPSGKMPALSQASAMMLYITALIAEGCNLDVVAKDDLGALFRSYPSLLRQPEIVQWMQDTFVSGDMDARARLLGVIHEFLASEVRKRMEGVDTKKDVSLLIGNAKELQDSESQHIPAQNAALDVLTFVVNQGLYSPVHTVPILVTLETAEDPIVSERALALHNTLHAKHANLIHVLFMDSAKASYQYQRSISAEPSGHRNGVALLSKWYAILHEKRSWRHDFLKALCRAFDGDLEDQMDIGLVLYLAENLATLDYRLQEEPMTVVQALNRVVSTCSHLAELMEEAILEGESTESLKGKKVPLGKLSGESIDASRLADASIVVGLALLVKNHLVSLYHLPEDKCASHIPGKKSTVGDKPAQRRGMQMLELSRMPLARGVVNIGDFKEQQVAFSRLLQEDGTLSEKEEL</sequence>
<evidence type="ECO:0000313" key="11">
    <source>
        <dbReference type="Proteomes" id="UP000053800"/>
    </source>
</evidence>
<dbReference type="InterPro" id="IPR026003">
    <property type="entry name" value="Cohesin_HEAT"/>
</dbReference>
<gene>
    <name evidence="10" type="ORF">I314_00318</name>
</gene>
<dbReference type="Pfam" id="PF12830">
    <property type="entry name" value="Nipped-B_C"/>
    <property type="match status" value="1"/>
</dbReference>
<dbReference type="PANTHER" id="PTHR21704:SF18">
    <property type="entry name" value="NIPPED-B-LIKE PROTEIN"/>
    <property type="match status" value="1"/>
</dbReference>
<evidence type="ECO:0000256" key="4">
    <source>
        <dbReference type="ARBA" id="ARBA00023242"/>
    </source>
</evidence>
<feature type="compositionally biased region" description="Polar residues" evidence="8">
    <location>
        <begin position="21"/>
        <end position="37"/>
    </location>
</feature>
<feature type="region of interest" description="Disordered" evidence="8">
    <location>
        <begin position="110"/>
        <end position="279"/>
    </location>
</feature>
<dbReference type="InterPro" id="IPR024986">
    <property type="entry name" value="Nipped-B_C"/>
</dbReference>
<dbReference type="CDD" id="cd23958">
    <property type="entry name" value="SCC2"/>
    <property type="match status" value="1"/>
</dbReference>
<evidence type="ECO:0000313" key="10">
    <source>
        <dbReference type="EMBL" id="KIR69213.1"/>
    </source>
</evidence>
<name>A0ABR5BJ61_CRYGA</name>
<organism evidence="10 11">
    <name type="scientific">Cryptococcus bacillisporus CA1873</name>
    <dbReference type="NCBI Taxonomy" id="1296111"/>
    <lineage>
        <taxon>Eukaryota</taxon>
        <taxon>Fungi</taxon>
        <taxon>Dikarya</taxon>
        <taxon>Basidiomycota</taxon>
        <taxon>Agaricomycotina</taxon>
        <taxon>Tremellomycetes</taxon>
        <taxon>Tremellales</taxon>
        <taxon>Cryptococcaceae</taxon>
        <taxon>Cryptococcus</taxon>
        <taxon>Cryptococcus gattii species complex</taxon>
    </lineage>
</organism>
<keyword evidence="11" id="KW-1185">Reference proteome</keyword>
<dbReference type="PANTHER" id="PTHR21704">
    <property type="entry name" value="NIPPED-B-LIKE PROTEIN DELANGIN SCC2-RELATED"/>
    <property type="match status" value="1"/>
</dbReference>
<reference evidence="10 11" key="1">
    <citation type="submission" date="2015-01" db="EMBL/GenBank/DDBJ databases">
        <title>The Genome Sequence of Cryptococcus gattii CA1873.</title>
        <authorList>
            <consortium name="The Broad Institute Genomics Platform"/>
            <person name="Cuomo C."/>
            <person name="Litvintseva A."/>
            <person name="Chen Y."/>
            <person name="Heitman J."/>
            <person name="Sun S."/>
            <person name="Springer D."/>
            <person name="Dromer F."/>
            <person name="Young S."/>
            <person name="Zeng Q."/>
            <person name="Gargeya S."/>
            <person name="Abouelleil A."/>
            <person name="Alvarado L."/>
            <person name="Chapman S.B."/>
            <person name="Gainer-Dewar J."/>
            <person name="Goldberg J."/>
            <person name="Griggs A."/>
            <person name="Gujja S."/>
            <person name="Hansen M."/>
            <person name="Howarth C."/>
            <person name="Imamovic A."/>
            <person name="Larimer J."/>
            <person name="Murphy C."/>
            <person name="Naylor J."/>
            <person name="Pearson M."/>
            <person name="Priest M."/>
            <person name="Roberts A."/>
            <person name="Saif S."/>
            <person name="Shea T."/>
            <person name="Sykes S."/>
            <person name="Wortman J."/>
            <person name="Nusbaum C."/>
            <person name="Birren B."/>
        </authorList>
    </citation>
    <scope>NUCLEOTIDE SEQUENCE [LARGE SCALE GENOMIC DNA]</scope>
    <source>
        <strain evidence="10 11">CA1873</strain>
    </source>
</reference>
<feature type="region of interest" description="Disordered" evidence="8">
    <location>
        <begin position="318"/>
        <end position="383"/>
    </location>
</feature>
<evidence type="ECO:0000259" key="9">
    <source>
        <dbReference type="Pfam" id="PF12830"/>
    </source>
</evidence>
<dbReference type="InterPro" id="IPR016024">
    <property type="entry name" value="ARM-type_fold"/>
</dbReference>
<evidence type="ECO:0000256" key="1">
    <source>
        <dbReference type="ARBA" id="ARBA00004123"/>
    </source>
</evidence>
<evidence type="ECO:0000256" key="7">
    <source>
        <dbReference type="SAM" id="Coils"/>
    </source>
</evidence>
<evidence type="ECO:0000256" key="6">
    <source>
        <dbReference type="RuleBase" id="RU364107"/>
    </source>
</evidence>
<dbReference type="InterPro" id="IPR033031">
    <property type="entry name" value="Scc2/Nipped-B"/>
</dbReference>